<dbReference type="Proteomes" id="UP001596270">
    <property type="component" value="Unassembled WGS sequence"/>
</dbReference>
<name>A0ABW1TT54_9BURK</name>
<keyword evidence="1" id="KW-1133">Transmembrane helix</keyword>
<reference evidence="3" key="1">
    <citation type="journal article" date="2019" name="Int. J. Syst. Evol. Microbiol.">
        <title>The Global Catalogue of Microorganisms (GCM) 10K type strain sequencing project: providing services to taxonomists for standard genome sequencing and annotation.</title>
        <authorList>
            <consortium name="The Broad Institute Genomics Platform"/>
            <consortium name="The Broad Institute Genome Sequencing Center for Infectious Disease"/>
            <person name="Wu L."/>
            <person name="Ma J."/>
        </authorList>
    </citation>
    <scope>NUCLEOTIDE SEQUENCE [LARGE SCALE GENOMIC DNA]</scope>
    <source>
        <strain evidence="3">CCUG 39402</strain>
    </source>
</reference>
<dbReference type="PANTHER" id="PTHR42941">
    <property type="entry name" value="SLL1037 PROTEIN"/>
    <property type="match status" value="1"/>
</dbReference>
<keyword evidence="1" id="KW-0812">Transmembrane</keyword>
<feature type="transmembrane region" description="Helical" evidence="1">
    <location>
        <begin position="12"/>
        <end position="30"/>
    </location>
</feature>
<dbReference type="Gene3D" id="3.40.190.10">
    <property type="entry name" value="Periplasmic binding protein-like II"/>
    <property type="match status" value="2"/>
</dbReference>
<dbReference type="Pfam" id="PF16868">
    <property type="entry name" value="NMT1_3"/>
    <property type="match status" value="1"/>
</dbReference>
<organism evidence="2 3">
    <name type="scientific">Polaromonas aquatica</name>
    <dbReference type="NCBI Taxonomy" id="332657"/>
    <lineage>
        <taxon>Bacteria</taxon>
        <taxon>Pseudomonadati</taxon>
        <taxon>Pseudomonadota</taxon>
        <taxon>Betaproteobacteria</taxon>
        <taxon>Burkholderiales</taxon>
        <taxon>Comamonadaceae</taxon>
        <taxon>Polaromonas</taxon>
    </lineage>
</organism>
<dbReference type="PANTHER" id="PTHR42941:SF1">
    <property type="entry name" value="SLL1037 PROTEIN"/>
    <property type="match status" value="1"/>
</dbReference>
<dbReference type="RefSeq" id="WP_371434559.1">
    <property type="nucleotide sequence ID" value="NZ_JBHSRS010000005.1"/>
</dbReference>
<feature type="transmembrane region" description="Helical" evidence="1">
    <location>
        <begin position="329"/>
        <end position="348"/>
    </location>
</feature>
<accession>A0ABW1TT54</accession>
<proteinExistence type="predicted"/>
<keyword evidence="1" id="KW-0472">Membrane</keyword>
<protein>
    <submittedName>
        <fullName evidence="2">PhnD/SsuA/transferrin family substrate-binding protein</fullName>
    </submittedName>
</protein>
<dbReference type="InterPro" id="IPR011852">
    <property type="entry name" value="TRAP_TAXI"/>
</dbReference>
<dbReference type="SUPFAM" id="SSF53850">
    <property type="entry name" value="Periplasmic binding protein-like II"/>
    <property type="match status" value="1"/>
</dbReference>
<sequence length="432" mass="47498">MKLLLLYRRRWWLFYLPLVLCTAAALWWSATHWLVLPPGKAVIAAGSPQGSYSRLAQRYAEQLERTGLNVEIVYSDKQNGSLEQLMDARNAAGIGFAHGIYANARSPVQALAVVGQEPVWVFSGADGPASLAQAKGARVAAGAASSSSFMAAKVMLEHAGLRPADVHFDPAVGVAAAEALADGKIDVLFLAAGEDSQAVQLLTRQGNIQLLGTEHAGALVAQEPHLQPLLLPQGAIELRGDIPPRDLTLMSLQTHLLVRPEVHPALQRALLDAAIAIHEGPNFLQRHGQFPSFRGSDFPLSPVARAYSLGARPWLETLLPYGTAQQVELLMFAIIPILAIALILLAWIPRLFDWRISAALNHFYGDVKFLESDMDKIATENPMALRRLLERLDNIERQVVALDLPDEFSDRWYTLREHLAAARERLLKLRSR</sequence>
<evidence type="ECO:0000313" key="2">
    <source>
        <dbReference type="EMBL" id="MFC6280222.1"/>
    </source>
</evidence>
<evidence type="ECO:0000256" key="1">
    <source>
        <dbReference type="SAM" id="Phobius"/>
    </source>
</evidence>
<keyword evidence="3" id="KW-1185">Reference proteome</keyword>
<dbReference type="EMBL" id="JBHSRS010000005">
    <property type="protein sequence ID" value="MFC6280222.1"/>
    <property type="molecule type" value="Genomic_DNA"/>
</dbReference>
<gene>
    <name evidence="2" type="ORF">ACFQND_03125</name>
</gene>
<comment type="caution">
    <text evidence="2">The sequence shown here is derived from an EMBL/GenBank/DDBJ whole genome shotgun (WGS) entry which is preliminary data.</text>
</comment>
<evidence type="ECO:0000313" key="3">
    <source>
        <dbReference type="Proteomes" id="UP001596270"/>
    </source>
</evidence>